<keyword evidence="4 8" id="KW-0975">Bacterial flagellum</keyword>
<evidence type="ECO:0000256" key="1">
    <source>
        <dbReference type="ARBA" id="ARBA00004117"/>
    </source>
</evidence>
<dbReference type="Pfam" id="PF22692">
    <property type="entry name" value="LlgE_F_G_D1"/>
    <property type="match status" value="1"/>
</dbReference>
<dbReference type="Pfam" id="PF00460">
    <property type="entry name" value="Flg_bb_rod"/>
    <property type="match status" value="1"/>
</dbReference>
<comment type="subcellular location">
    <subcellularLocation>
        <location evidence="1 8">Bacterial flagellum basal body</location>
    </subcellularLocation>
</comment>
<evidence type="ECO:0000256" key="2">
    <source>
        <dbReference type="ARBA" id="ARBA00009677"/>
    </source>
</evidence>
<evidence type="ECO:0000259" key="11">
    <source>
        <dbReference type="Pfam" id="PF22692"/>
    </source>
</evidence>
<organism evidence="12 13">
    <name type="scientific">Xenorhabdus khoisanae</name>
    <dbReference type="NCBI Taxonomy" id="880157"/>
    <lineage>
        <taxon>Bacteria</taxon>
        <taxon>Pseudomonadati</taxon>
        <taxon>Pseudomonadota</taxon>
        <taxon>Gammaproteobacteria</taxon>
        <taxon>Enterobacterales</taxon>
        <taxon>Morganellaceae</taxon>
        <taxon>Xenorhabdus</taxon>
    </lineage>
</organism>
<evidence type="ECO:0000256" key="3">
    <source>
        <dbReference type="ARBA" id="ARBA00017948"/>
    </source>
</evidence>
<dbReference type="OrthoDB" id="9804559at2"/>
<feature type="domain" description="Flagellar basal-body/hook protein C-terminal" evidence="10">
    <location>
        <begin position="216"/>
        <end position="260"/>
    </location>
</feature>
<evidence type="ECO:0000256" key="7">
    <source>
        <dbReference type="NCBIfam" id="TIGR02488"/>
    </source>
</evidence>
<evidence type="ECO:0000256" key="6">
    <source>
        <dbReference type="ARBA" id="ARBA00032912"/>
    </source>
</evidence>
<dbReference type="Proteomes" id="UP000036277">
    <property type="component" value="Unassembled WGS sequence"/>
</dbReference>
<evidence type="ECO:0000313" key="12">
    <source>
        <dbReference type="EMBL" id="KMJ43516.1"/>
    </source>
</evidence>
<evidence type="ECO:0000256" key="4">
    <source>
        <dbReference type="ARBA" id="ARBA00023143"/>
    </source>
</evidence>
<feature type="domain" description="Flagellar basal body rod protein N-terminal" evidence="9">
    <location>
        <begin position="7"/>
        <end position="35"/>
    </location>
</feature>
<dbReference type="GO" id="GO:0071978">
    <property type="term" value="P:bacterial-type flagellum-dependent swarming motility"/>
    <property type="evidence" value="ECO:0007669"/>
    <property type="project" value="TreeGrafter"/>
</dbReference>
<evidence type="ECO:0000256" key="5">
    <source>
        <dbReference type="ARBA" id="ARBA00025933"/>
    </source>
</evidence>
<dbReference type="InterPro" id="IPR019776">
    <property type="entry name" value="Flagellar_basal_body_rod_CS"/>
</dbReference>
<dbReference type="NCBIfam" id="TIGR02488">
    <property type="entry name" value="flgG_G_neg"/>
    <property type="match status" value="1"/>
</dbReference>
<dbReference type="PATRIC" id="fig|880157.4.peg.4174"/>
<dbReference type="PANTHER" id="PTHR30435:SF19">
    <property type="entry name" value="FLAGELLAR BASAL-BODY ROD PROTEIN FLGG"/>
    <property type="match status" value="1"/>
</dbReference>
<dbReference type="InterPro" id="IPR053967">
    <property type="entry name" value="LlgE_F_G-like_D1"/>
</dbReference>
<dbReference type="RefSeq" id="WP_047965019.1">
    <property type="nucleotide sequence ID" value="NZ_CAWMBG010000178.1"/>
</dbReference>
<evidence type="ECO:0000259" key="9">
    <source>
        <dbReference type="Pfam" id="PF00460"/>
    </source>
</evidence>
<gene>
    <name evidence="12" type="primary">flgG</name>
    <name evidence="12" type="ORF">AB204_19405</name>
</gene>
<evidence type="ECO:0000313" key="13">
    <source>
        <dbReference type="Proteomes" id="UP000036277"/>
    </source>
</evidence>
<dbReference type="STRING" id="880157.AB204_19405"/>
<keyword evidence="12" id="KW-0969">Cilium</keyword>
<dbReference type="Pfam" id="PF06429">
    <property type="entry name" value="Flg_bbr_C"/>
    <property type="match status" value="1"/>
</dbReference>
<comment type="subunit">
    <text evidence="5 8">The basal body constitutes a major portion of the flagellar organelle and consists of four rings (L,P,S, and M) mounted on a central rod. The rod consists of about 26 subunits of FlgG in the distal portion, and FlgB, FlgC and FlgF are thought to build up the proximal portion of the rod with about 6 subunits each.</text>
</comment>
<dbReference type="AlphaFoldDB" id="A0A0J5FMQ3"/>
<evidence type="ECO:0000256" key="8">
    <source>
        <dbReference type="RuleBase" id="RU362116"/>
    </source>
</evidence>
<evidence type="ECO:0000259" key="10">
    <source>
        <dbReference type="Pfam" id="PF06429"/>
    </source>
</evidence>
<protein>
    <recommendedName>
        <fullName evidence="3 7">Flagellar basal-body rod protein FlgG</fullName>
    </recommendedName>
    <alternativeName>
        <fullName evidence="6 8">Distal rod protein</fullName>
    </alternativeName>
</protein>
<keyword evidence="12" id="KW-0282">Flagellum</keyword>
<reference evidence="12 13" key="1">
    <citation type="submission" date="2015-06" db="EMBL/GenBank/DDBJ databases">
        <title>Draft Whole-Genome Sequence of the Entomopathogenic Bacterium Xenorhabdus khoisanae.</title>
        <authorList>
            <person name="Naidoo S."/>
            <person name="Featherston J."/>
            <person name="Gray V.M."/>
        </authorList>
    </citation>
    <scope>NUCLEOTIDE SEQUENCE [LARGE SCALE GENOMIC DNA]</scope>
    <source>
        <strain evidence="12 13">MCB</strain>
    </source>
</reference>
<dbReference type="NCBIfam" id="TIGR03506">
    <property type="entry name" value="FlgEFG_subfam"/>
    <property type="match status" value="2"/>
</dbReference>
<accession>A0A0J5FMQ3</accession>
<dbReference type="InterPro" id="IPR012834">
    <property type="entry name" value="FlgG_G_neg"/>
</dbReference>
<feature type="domain" description="Flagellar hook protein FlgE/F/G-like D1" evidence="11">
    <location>
        <begin position="96"/>
        <end position="159"/>
    </location>
</feature>
<dbReference type="PROSITE" id="PS00588">
    <property type="entry name" value="FLAGELLA_BB_ROD"/>
    <property type="match status" value="1"/>
</dbReference>
<sequence>MIRSLWIAKTGLDAQQTNMDVIANNLANVSTNGFKRQRPVFEDLLYQTERQPGAMSSEQTNLPSGLQIGTGVRPVATERLHSQGNLAQTNNSKDVAIKGQGFFQIQLPDGTTGYTRDGSFQKDQNGQLVTAGGFHVVPAIIIPDNATKLSIASDGIVSVNVQGQNAPQQIGQLTLTTFINESGLESIGENLYLETNSSGVPVENAPGINGAGLLYQGYVETSNVNVAEELVNMIQVQRAYEINSKAVSTSDQMLQKLTQL</sequence>
<dbReference type="InterPro" id="IPR037925">
    <property type="entry name" value="FlgE/F/G-like"/>
</dbReference>
<dbReference type="InterPro" id="IPR020013">
    <property type="entry name" value="Flagellar_FlgE/F/G"/>
</dbReference>
<keyword evidence="13" id="KW-1185">Reference proteome</keyword>
<proteinExistence type="inferred from homology"/>
<dbReference type="SUPFAM" id="SSF117143">
    <property type="entry name" value="Flagellar hook protein flgE"/>
    <property type="match status" value="1"/>
</dbReference>
<dbReference type="EMBL" id="LFCV01000178">
    <property type="protein sequence ID" value="KMJ43516.1"/>
    <property type="molecule type" value="Genomic_DNA"/>
</dbReference>
<comment type="caution">
    <text evidence="12">The sequence shown here is derived from an EMBL/GenBank/DDBJ whole genome shotgun (WGS) entry which is preliminary data.</text>
</comment>
<dbReference type="PANTHER" id="PTHR30435">
    <property type="entry name" value="FLAGELLAR PROTEIN"/>
    <property type="match status" value="1"/>
</dbReference>
<name>A0A0J5FMQ3_9GAMM</name>
<dbReference type="InterPro" id="IPR010930">
    <property type="entry name" value="Flg_bb/hook_C_dom"/>
</dbReference>
<keyword evidence="12" id="KW-0966">Cell projection</keyword>
<dbReference type="GO" id="GO:0009426">
    <property type="term" value="C:bacterial-type flagellum basal body, distal rod"/>
    <property type="evidence" value="ECO:0007669"/>
    <property type="project" value="UniProtKB-UniRule"/>
</dbReference>
<dbReference type="InterPro" id="IPR001444">
    <property type="entry name" value="Flag_bb_rod_N"/>
</dbReference>
<comment type="similarity">
    <text evidence="2 8">Belongs to the flagella basal body rod proteins family.</text>
</comment>